<accession>A0ABT0QHI7</accession>
<sequence>MTTFNSPLEAFMHWEKETPNRIFLKQPVNGTIVTYTFREAKETVCKIASKLKSYNLPERSHIALLSKNCAHWLLSDLAIMMAGYVSIPIYPTLNGASINQILEHSESKAIIIGKLDNFESQKSGIPDIHKISIGLFGENEGDLWEDIIKSEKPLEVMPKIDTNDLHTIIYTSGTTGTPKGVMHSVGNIMESMRVIKSVIKLSPLPRLFSYLPLAHVAERVGIGTHGIVIGAEFSFPESLETFASDLEKCQPHLFLAVPRIWAKFQEKILENLPQKKLNILLNIPFVNRLIKNKLKQKLGLRSAEYIVSGAAPLSASLMHWFKKIDVTIFQVYGMTEDCIISHATRPEADKIGTVGKALEGVQIKFTPEGEILIKNNCLMKGYFKAPDITASVFDNGYFKTGDKGEYDHDGYLTITGRAKDEFKTDKGKYISPSHIEMLLSKNTDIEQICIVGTGIPQPIALITLSELGRAKPKEDLSKGLIETVAAINPSLEKHEKVEKVIIMKEDWTVDNNLVTPSLKVKRNSIEKIHQQFYKEWFAKDDKVIFE</sequence>
<dbReference type="InterPro" id="IPR042099">
    <property type="entry name" value="ANL_N_sf"/>
</dbReference>
<evidence type="ECO:0000256" key="2">
    <source>
        <dbReference type="ARBA" id="ARBA00022840"/>
    </source>
</evidence>
<dbReference type="PROSITE" id="PS00455">
    <property type="entry name" value="AMP_BINDING"/>
    <property type="match status" value="1"/>
</dbReference>
<evidence type="ECO:0000313" key="4">
    <source>
        <dbReference type="EMBL" id="MCL6296466.1"/>
    </source>
</evidence>
<dbReference type="PANTHER" id="PTHR43272:SF33">
    <property type="entry name" value="AMP-BINDING DOMAIN-CONTAINING PROTEIN-RELATED"/>
    <property type="match status" value="1"/>
</dbReference>
<dbReference type="RefSeq" id="WP_249973869.1">
    <property type="nucleotide sequence ID" value="NZ_JAMFLZ010000009.1"/>
</dbReference>
<keyword evidence="2" id="KW-0067">ATP-binding</keyword>
<protein>
    <submittedName>
        <fullName evidence="4">AMP-binding protein</fullName>
    </submittedName>
</protein>
<dbReference type="Gene3D" id="3.40.50.12780">
    <property type="entry name" value="N-terminal domain of ligase-like"/>
    <property type="match status" value="1"/>
</dbReference>
<dbReference type="Pfam" id="PF23562">
    <property type="entry name" value="AMP-binding_C_3"/>
    <property type="match status" value="1"/>
</dbReference>
<proteinExistence type="predicted"/>
<name>A0ABT0QHI7_9FLAO</name>
<dbReference type="InterPro" id="IPR000873">
    <property type="entry name" value="AMP-dep_synth/lig_dom"/>
</dbReference>
<keyword evidence="1" id="KW-0547">Nucleotide-binding</keyword>
<reference evidence="4" key="1">
    <citation type="submission" date="2022-05" db="EMBL/GenBank/DDBJ databases">
        <authorList>
            <person name="Park J.-S."/>
        </authorList>
    </citation>
    <scope>NUCLEOTIDE SEQUENCE</scope>
    <source>
        <strain evidence="4">2012CJ34-3</strain>
    </source>
</reference>
<feature type="domain" description="AMP-dependent synthetase/ligase" evidence="3">
    <location>
        <begin position="13"/>
        <end position="383"/>
    </location>
</feature>
<organism evidence="4 5">
    <name type="scientific">Jejuia spongiicola</name>
    <dbReference type="NCBI Taxonomy" id="2942207"/>
    <lineage>
        <taxon>Bacteria</taxon>
        <taxon>Pseudomonadati</taxon>
        <taxon>Bacteroidota</taxon>
        <taxon>Flavobacteriia</taxon>
        <taxon>Flavobacteriales</taxon>
        <taxon>Flavobacteriaceae</taxon>
        <taxon>Jejuia</taxon>
    </lineage>
</organism>
<evidence type="ECO:0000256" key="1">
    <source>
        <dbReference type="ARBA" id="ARBA00022741"/>
    </source>
</evidence>
<keyword evidence="5" id="KW-1185">Reference proteome</keyword>
<dbReference type="InterPro" id="IPR020845">
    <property type="entry name" value="AMP-binding_CS"/>
</dbReference>
<dbReference type="SUPFAM" id="SSF56801">
    <property type="entry name" value="Acetyl-CoA synthetase-like"/>
    <property type="match status" value="1"/>
</dbReference>
<evidence type="ECO:0000313" key="5">
    <source>
        <dbReference type="Proteomes" id="UP001165381"/>
    </source>
</evidence>
<dbReference type="EMBL" id="JAMFLZ010000009">
    <property type="protein sequence ID" value="MCL6296466.1"/>
    <property type="molecule type" value="Genomic_DNA"/>
</dbReference>
<dbReference type="Pfam" id="PF00501">
    <property type="entry name" value="AMP-binding"/>
    <property type="match status" value="1"/>
</dbReference>
<dbReference type="PANTHER" id="PTHR43272">
    <property type="entry name" value="LONG-CHAIN-FATTY-ACID--COA LIGASE"/>
    <property type="match status" value="1"/>
</dbReference>
<evidence type="ECO:0000259" key="3">
    <source>
        <dbReference type="Pfam" id="PF00501"/>
    </source>
</evidence>
<gene>
    <name evidence="4" type="ORF">M3P09_15745</name>
</gene>
<comment type="caution">
    <text evidence="4">The sequence shown here is derived from an EMBL/GenBank/DDBJ whole genome shotgun (WGS) entry which is preliminary data.</text>
</comment>
<dbReference type="Proteomes" id="UP001165381">
    <property type="component" value="Unassembled WGS sequence"/>
</dbReference>